<dbReference type="InterPro" id="IPR020103">
    <property type="entry name" value="PsdUridine_synth_cat_dom_sf"/>
</dbReference>
<evidence type="ECO:0000256" key="1">
    <source>
        <dbReference type="ARBA" id="ARBA00000385"/>
    </source>
</evidence>
<evidence type="ECO:0000313" key="8">
    <source>
        <dbReference type="Proteomes" id="UP000763447"/>
    </source>
</evidence>
<reference evidence="7 8" key="1">
    <citation type="submission" date="2020-04" db="EMBL/GenBank/DDBJ databases">
        <title>A novel species of genus Lactobacillus that was isolated from fermented food Zha-chili.</title>
        <authorList>
            <person name="Zhang Z."/>
        </authorList>
    </citation>
    <scope>NUCLEOTIDE SEQUENCE [LARGE SCALE GENOMIC DNA]</scope>
    <source>
        <strain evidence="8">HBUAS51383</strain>
    </source>
</reference>
<keyword evidence="4 5" id="KW-0413">Isomerase</keyword>
<dbReference type="PANTHER" id="PTHR13767">
    <property type="entry name" value="TRNA-PSEUDOURIDINE SYNTHASE"/>
    <property type="match status" value="1"/>
</dbReference>
<dbReference type="Gene3D" id="3.30.2350.10">
    <property type="entry name" value="Pseudouridine synthase"/>
    <property type="match status" value="1"/>
</dbReference>
<proteinExistence type="inferred from homology"/>
<dbReference type="RefSeq" id="WP_168924168.1">
    <property type="nucleotide sequence ID" value="NZ_JAAXLJ010000002.1"/>
</dbReference>
<dbReference type="NCBIfam" id="TIGR00431">
    <property type="entry name" value="TruB"/>
    <property type="match status" value="1"/>
</dbReference>
<dbReference type="InterPro" id="IPR002501">
    <property type="entry name" value="PsdUridine_synth_N"/>
</dbReference>
<accession>A0ABX1KW29</accession>
<comment type="catalytic activity">
    <reaction evidence="1 5">
        <text>uridine(55) in tRNA = pseudouridine(55) in tRNA</text>
        <dbReference type="Rhea" id="RHEA:42532"/>
        <dbReference type="Rhea" id="RHEA-COMP:10101"/>
        <dbReference type="Rhea" id="RHEA-COMP:10102"/>
        <dbReference type="ChEBI" id="CHEBI:65314"/>
        <dbReference type="ChEBI" id="CHEBI:65315"/>
        <dbReference type="EC" id="5.4.99.25"/>
    </reaction>
</comment>
<sequence>MDGIIPLYKERGMTSHDCVNHVRQILHMKKVGHSGTLDPNVDGVLPICVGSATKVVDYLMTHKKVYRGSVTLGFATETEDLDGAEVKRVIMHEPVVDDKIDTIMAGMEGELSQVPPMYSAVKVNGRKLYEYARAGQTVDRPVRTVTIKSFKRTHASQFDVETGTQRFDFEVVCSKGTYVRTLAVQIGTELGLPAVMSSLTRIESGGFTMDETVSLATLRQQVDSGSEDFLYPIDRVLSQYPTIVISDEIWAVVKNGVWLLPDEVNTDAPIIALKYQNQIKCLYQRVENRYKPLKMFSTK</sequence>
<dbReference type="CDD" id="cd02573">
    <property type="entry name" value="PseudoU_synth_EcTruB"/>
    <property type="match status" value="1"/>
</dbReference>
<evidence type="ECO:0000256" key="2">
    <source>
        <dbReference type="ARBA" id="ARBA00005642"/>
    </source>
</evidence>
<dbReference type="PANTHER" id="PTHR13767:SF2">
    <property type="entry name" value="PSEUDOURIDYLATE SYNTHASE TRUB1"/>
    <property type="match status" value="1"/>
</dbReference>
<keyword evidence="3 5" id="KW-0819">tRNA processing</keyword>
<evidence type="ECO:0000256" key="4">
    <source>
        <dbReference type="ARBA" id="ARBA00023235"/>
    </source>
</evidence>
<feature type="active site" description="Nucleophile" evidence="5">
    <location>
        <position position="38"/>
    </location>
</feature>
<dbReference type="EC" id="5.4.99.25" evidence="5"/>
<dbReference type="SUPFAM" id="SSF55120">
    <property type="entry name" value="Pseudouridine synthase"/>
    <property type="match status" value="1"/>
</dbReference>
<comment type="similarity">
    <text evidence="2 5">Belongs to the pseudouridine synthase TruB family. Type 1 subfamily.</text>
</comment>
<dbReference type="EMBL" id="JAAXLJ010000002">
    <property type="protein sequence ID" value="NLR17540.1"/>
    <property type="molecule type" value="Genomic_DNA"/>
</dbReference>
<dbReference type="Proteomes" id="UP000763447">
    <property type="component" value="Unassembled WGS sequence"/>
</dbReference>
<feature type="domain" description="Pseudouridine synthase II N-terminal" evidence="6">
    <location>
        <begin position="23"/>
        <end position="179"/>
    </location>
</feature>
<dbReference type="HAMAP" id="MF_01080">
    <property type="entry name" value="TruB_bact"/>
    <property type="match status" value="1"/>
</dbReference>
<evidence type="ECO:0000259" key="6">
    <source>
        <dbReference type="Pfam" id="PF01509"/>
    </source>
</evidence>
<gene>
    <name evidence="5 7" type="primary">truB</name>
    <name evidence="7" type="ORF">HC026_01255</name>
</gene>
<evidence type="ECO:0000313" key="7">
    <source>
        <dbReference type="EMBL" id="NLR17540.1"/>
    </source>
</evidence>
<protein>
    <recommendedName>
        <fullName evidence="5">tRNA pseudouridine synthase B</fullName>
        <ecNumber evidence="5">5.4.99.25</ecNumber>
    </recommendedName>
    <alternativeName>
        <fullName evidence="5">tRNA pseudouridine(55) synthase</fullName>
        <shortName evidence="5">Psi55 synthase</shortName>
    </alternativeName>
    <alternativeName>
        <fullName evidence="5">tRNA pseudouridylate synthase</fullName>
    </alternativeName>
    <alternativeName>
        <fullName evidence="5">tRNA-uridine isomerase</fullName>
    </alternativeName>
</protein>
<organism evidence="7 8">
    <name type="scientific">Secundilactobacillus angelensis</name>
    <dbReference type="NCBI Taxonomy" id="2722706"/>
    <lineage>
        <taxon>Bacteria</taxon>
        <taxon>Bacillati</taxon>
        <taxon>Bacillota</taxon>
        <taxon>Bacilli</taxon>
        <taxon>Lactobacillales</taxon>
        <taxon>Lactobacillaceae</taxon>
        <taxon>Secundilactobacillus</taxon>
    </lineage>
</organism>
<comment type="caution">
    <text evidence="7">The sequence shown here is derived from an EMBL/GenBank/DDBJ whole genome shotgun (WGS) entry which is preliminary data.</text>
</comment>
<name>A0ABX1KW29_9LACO</name>
<keyword evidence="8" id="KW-1185">Reference proteome</keyword>
<evidence type="ECO:0000256" key="3">
    <source>
        <dbReference type="ARBA" id="ARBA00022694"/>
    </source>
</evidence>
<evidence type="ECO:0000256" key="5">
    <source>
        <dbReference type="HAMAP-Rule" id="MF_01080"/>
    </source>
</evidence>
<dbReference type="InterPro" id="IPR014780">
    <property type="entry name" value="tRNA_psdUridine_synth_TruB"/>
</dbReference>
<comment type="function">
    <text evidence="5">Responsible for synthesis of pseudouridine from uracil-55 in the psi GC loop of transfer RNAs.</text>
</comment>
<dbReference type="Pfam" id="PF01509">
    <property type="entry name" value="TruB_N"/>
    <property type="match status" value="1"/>
</dbReference>